<organism evidence="2 3">
    <name type="scientific">Hermanssonia centrifuga</name>
    <dbReference type="NCBI Taxonomy" id="98765"/>
    <lineage>
        <taxon>Eukaryota</taxon>
        <taxon>Fungi</taxon>
        <taxon>Dikarya</taxon>
        <taxon>Basidiomycota</taxon>
        <taxon>Agaricomycotina</taxon>
        <taxon>Agaricomycetes</taxon>
        <taxon>Polyporales</taxon>
        <taxon>Meruliaceae</taxon>
        <taxon>Hermanssonia</taxon>
    </lineage>
</organism>
<evidence type="ECO:0000313" key="3">
    <source>
        <dbReference type="Proteomes" id="UP000309038"/>
    </source>
</evidence>
<dbReference type="PANTHER" id="PTHR11560">
    <property type="entry name" value="39S RIBOSOMAL PROTEIN L10, MITOCHONDRIAL"/>
    <property type="match status" value="1"/>
</dbReference>
<dbReference type="SUPFAM" id="SSF160369">
    <property type="entry name" value="Ribosomal protein L10-like"/>
    <property type="match status" value="1"/>
</dbReference>
<dbReference type="Proteomes" id="UP000309038">
    <property type="component" value="Unassembled WGS sequence"/>
</dbReference>
<dbReference type="InterPro" id="IPR043141">
    <property type="entry name" value="Ribosomal_uL10-like_sf"/>
</dbReference>
<dbReference type="AlphaFoldDB" id="A0A4S4KBS2"/>
<evidence type="ECO:0000313" key="2">
    <source>
        <dbReference type="EMBL" id="THG95471.1"/>
    </source>
</evidence>
<keyword evidence="3" id="KW-1185">Reference proteome</keyword>
<dbReference type="InterPro" id="IPR047865">
    <property type="entry name" value="Ribosomal_uL10_bac_type"/>
</dbReference>
<dbReference type="EMBL" id="SGPJ01000318">
    <property type="protein sequence ID" value="THG95471.1"/>
    <property type="molecule type" value="Genomic_DNA"/>
</dbReference>
<sequence>MLTRPQLARPLRAACSSLSGTPRLPPCYTPSRTYAISIGPQVASQNQPVPRVYSERRTYLFNKYTRIFKSSTHSPCILIQHANFSVPRFIQLRKDIAAAALKHATPAPSLATSSPSTKEPELPTLTVISTQMLGATLREFNTVDPKMVKGLAEMVQGCLAVLTMPNLNPPQLNHILRVLASSVPPPPPVKTPEQLAQQLRASTDNDIPGRRIKRQRAAPIPELKVIGALIEGRLITAEGVKDVAKLPTLDTLRAQLVGLLSAPGAQLAAVLNEASGGRLARTLEGFKKSLEDDGSKPTDAP</sequence>
<gene>
    <name evidence="2" type="ORF">EW026_g6191</name>
</gene>
<protein>
    <submittedName>
        <fullName evidence="2">Uncharacterized protein</fullName>
    </submittedName>
</protein>
<comment type="caution">
    <text evidence="2">The sequence shown here is derived from an EMBL/GenBank/DDBJ whole genome shotgun (WGS) entry which is preliminary data.</text>
</comment>
<accession>A0A4S4KBS2</accession>
<evidence type="ECO:0000256" key="1">
    <source>
        <dbReference type="ARBA" id="ARBA00008889"/>
    </source>
</evidence>
<proteinExistence type="inferred from homology"/>
<comment type="similarity">
    <text evidence="1">Belongs to the universal ribosomal protein uL10 family.</text>
</comment>
<reference evidence="2 3" key="1">
    <citation type="submission" date="2019-02" db="EMBL/GenBank/DDBJ databases">
        <title>Genome sequencing of the rare red list fungi Phlebia centrifuga.</title>
        <authorList>
            <person name="Buettner E."/>
            <person name="Kellner H."/>
        </authorList>
    </citation>
    <scope>NUCLEOTIDE SEQUENCE [LARGE SCALE GENOMIC DNA]</scope>
    <source>
        <strain evidence="2 3">DSM 108282</strain>
    </source>
</reference>
<name>A0A4S4KBS2_9APHY</name>